<dbReference type="RefSeq" id="WP_071473913.1">
    <property type="nucleotide sequence ID" value="NZ_MDKE01000066.1"/>
</dbReference>
<dbReference type="OrthoDB" id="7058445at2"/>
<name>A0A1J4QCB3_9GAMM</name>
<proteinExistence type="predicted"/>
<gene>
    <name evidence="1" type="ORF">BFR47_05860</name>
</gene>
<comment type="caution">
    <text evidence="1">The sequence shown here is derived from an EMBL/GenBank/DDBJ whole genome shotgun (WGS) entry which is preliminary data.</text>
</comment>
<evidence type="ECO:0000313" key="1">
    <source>
        <dbReference type="EMBL" id="OIN04818.1"/>
    </source>
</evidence>
<keyword evidence="2" id="KW-1185">Reference proteome</keyword>
<organism evidence="1 2">
    <name type="scientific">Oceanisphaera psychrotolerans</name>
    <dbReference type="NCBI Taxonomy" id="1414654"/>
    <lineage>
        <taxon>Bacteria</taxon>
        <taxon>Pseudomonadati</taxon>
        <taxon>Pseudomonadota</taxon>
        <taxon>Gammaproteobacteria</taxon>
        <taxon>Aeromonadales</taxon>
        <taxon>Aeromonadaceae</taxon>
        <taxon>Oceanisphaera</taxon>
    </lineage>
</organism>
<accession>A0A1J4QCB3</accession>
<dbReference type="AlphaFoldDB" id="A0A1J4QCB3"/>
<dbReference type="Proteomes" id="UP000243073">
    <property type="component" value="Unassembled WGS sequence"/>
</dbReference>
<reference evidence="1 2" key="1">
    <citation type="submission" date="2016-07" db="EMBL/GenBank/DDBJ databases">
        <title>Draft Genome Sequence of Oceanisphaera psychrotolerans, isolated from coastal sediment samples.</title>
        <authorList>
            <person name="Zhuo S."/>
            <person name="Ruan Z."/>
        </authorList>
    </citation>
    <scope>NUCLEOTIDE SEQUENCE [LARGE SCALE GENOMIC DNA]</scope>
    <source>
        <strain evidence="1 2">LAM-WHM-ZC</strain>
    </source>
</reference>
<dbReference type="EMBL" id="MDKE01000066">
    <property type="protein sequence ID" value="OIN04818.1"/>
    <property type="molecule type" value="Genomic_DNA"/>
</dbReference>
<protein>
    <recommendedName>
        <fullName evidence="3">DUF2262 domain-containing protein</fullName>
    </recommendedName>
</protein>
<evidence type="ECO:0008006" key="3">
    <source>
        <dbReference type="Google" id="ProtNLM"/>
    </source>
</evidence>
<evidence type="ECO:0000313" key="2">
    <source>
        <dbReference type="Proteomes" id="UP000243073"/>
    </source>
</evidence>
<sequence length="155" mass="17910">MLSKLKEWLFGQPPVERHHAFFGRMVFMGGATPEPDDYWECEQSVDGVKEPISVLIHAGLAGPGSRQVEFYRERMADLDELFRQCWPIFEPDFEQWTGKKFTGRWRDDFELMSIEIPLDGDINNSWSVCYFVAAANHYFTASFERGLPAHNIVDG</sequence>